<keyword evidence="4" id="KW-1185">Reference proteome</keyword>
<feature type="transmembrane region" description="Helical" evidence="2">
    <location>
        <begin position="208"/>
        <end position="236"/>
    </location>
</feature>
<comment type="caution">
    <text evidence="3">The sequence shown here is derived from an EMBL/GenBank/DDBJ whole genome shotgun (WGS) entry which is preliminary data.</text>
</comment>
<feature type="transmembrane region" description="Helical" evidence="2">
    <location>
        <begin position="154"/>
        <end position="178"/>
    </location>
</feature>
<dbReference type="AlphaFoldDB" id="A0A553PJC0"/>
<name>A0A553PJC0_TIGCA</name>
<dbReference type="Proteomes" id="UP000318571">
    <property type="component" value="Chromosome 11"/>
</dbReference>
<protein>
    <submittedName>
        <fullName evidence="3">Uncharacterized protein</fullName>
    </submittedName>
</protein>
<feature type="region of interest" description="Disordered" evidence="1">
    <location>
        <begin position="356"/>
        <end position="421"/>
    </location>
</feature>
<evidence type="ECO:0000313" key="4">
    <source>
        <dbReference type="Proteomes" id="UP000318571"/>
    </source>
</evidence>
<feature type="compositionally biased region" description="Basic and acidic residues" evidence="1">
    <location>
        <begin position="393"/>
        <end position="408"/>
    </location>
</feature>
<dbReference type="EMBL" id="VCGU01000003">
    <property type="protein sequence ID" value="TRY77772.1"/>
    <property type="molecule type" value="Genomic_DNA"/>
</dbReference>
<sequence length="497" mass="55706">MMCLIAPQGRSALSQFVKCTTLLATFVLFTLAVSHVVYLFEAFEAKDGIESLLQSGSELYTHEKFLWYLLYSFGEADHLQDLRQYVIILAQISGSRATGVEEVSLGNGLNRDPWLERGYVLTGLICLYCIAVGVNLGLVLGVCRKISAFFIPWLVVNLVFVLVFFSLSLGTVIVHLAYHDRSPAVDENSILVPTGDIPPLESNPVPYSGLWCALIPFSVFLLLGVYWILVLYLYLVAVKSERHLRRAHRDPFNCMTGSHSNYPMSNGTSNGFGQGALMTKDAIDGQSALLGEKQDASTSPMKSSPNRSRRFMGLFRCCGAENSESFGRNECTLSSNKPLDDGVFYQECVQSMIIPDDSSEEDEANPKEDHSPFLPEMIKKEERRKIQKRRKEKEKEERRLNKSKERLPLKSTKPSSPPLEEQSFIHNAIYEPLKQSEDVNLWTEFDGSGHRPYPMGRPSSLPHCHPEVSSQGPEGGYFNATYNGIDIRRYQVSCLGS</sequence>
<accession>A0A553PJC0</accession>
<proteinExistence type="predicted"/>
<evidence type="ECO:0000256" key="2">
    <source>
        <dbReference type="SAM" id="Phobius"/>
    </source>
</evidence>
<evidence type="ECO:0000256" key="1">
    <source>
        <dbReference type="SAM" id="MobiDB-lite"/>
    </source>
</evidence>
<feature type="transmembrane region" description="Helical" evidence="2">
    <location>
        <begin position="119"/>
        <end position="142"/>
    </location>
</feature>
<evidence type="ECO:0000313" key="3">
    <source>
        <dbReference type="EMBL" id="TRY77772.1"/>
    </source>
</evidence>
<feature type="compositionally biased region" description="Basic and acidic residues" evidence="1">
    <location>
        <begin position="364"/>
        <end position="384"/>
    </location>
</feature>
<keyword evidence="2" id="KW-1133">Transmembrane helix</keyword>
<organism evidence="3 4">
    <name type="scientific">Tigriopus californicus</name>
    <name type="common">Marine copepod</name>
    <dbReference type="NCBI Taxonomy" id="6832"/>
    <lineage>
        <taxon>Eukaryota</taxon>
        <taxon>Metazoa</taxon>
        <taxon>Ecdysozoa</taxon>
        <taxon>Arthropoda</taxon>
        <taxon>Crustacea</taxon>
        <taxon>Multicrustacea</taxon>
        <taxon>Hexanauplia</taxon>
        <taxon>Copepoda</taxon>
        <taxon>Harpacticoida</taxon>
        <taxon>Harpacticidae</taxon>
        <taxon>Tigriopus</taxon>
    </lineage>
</organism>
<reference evidence="3 4" key="1">
    <citation type="journal article" date="2018" name="Nat. Ecol. Evol.">
        <title>Genomic signatures of mitonuclear coevolution across populations of Tigriopus californicus.</title>
        <authorList>
            <person name="Barreto F.S."/>
            <person name="Watson E.T."/>
            <person name="Lima T.G."/>
            <person name="Willett C.S."/>
            <person name="Edmands S."/>
            <person name="Li W."/>
            <person name="Burton R.S."/>
        </authorList>
    </citation>
    <scope>NUCLEOTIDE SEQUENCE [LARGE SCALE GENOMIC DNA]</scope>
    <source>
        <strain evidence="3 4">San Diego</strain>
    </source>
</reference>
<keyword evidence="2" id="KW-0812">Transmembrane</keyword>
<keyword evidence="2" id="KW-0472">Membrane</keyword>
<gene>
    <name evidence="3" type="ORF">TCAL_07852</name>
</gene>
<feature type="transmembrane region" description="Helical" evidence="2">
    <location>
        <begin position="21"/>
        <end position="40"/>
    </location>
</feature>